<keyword evidence="6 8" id="KW-0418">Kinase</keyword>
<dbReference type="InterPro" id="IPR005715">
    <property type="entry name" value="Glu_5kinase/COase_Synthase"/>
</dbReference>
<gene>
    <name evidence="8 10" type="primary">proB</name>
    <name evidence="10" type="ORF">KSB_82710</name>
</gene>
<feature type="binding site" evidence="8">
    <location>
        <position position="51"/>
    </location>
    <ligand>
        <name>substrate</name>
    </ligand>
</feature>
<keyword evidence="1 8" id="KW-0963">Cytoplasm</keyword>
<keyword evidence="4 8" id="KW-0808">Transferase</keyword>
<keyword evidence="7 8" id="KW-0067">ATP-binding</keyword>
<dbReference type="InterPro" id="IPR001057">
    <property type="entry name" value="Glu/AcGlu_kinase"/>
</dbReference>
<dbReference type="Pfam" id="PF01472">
    <property type="entry name" value="PUA"/>
    <property type="match status" value="1"/>
</dbReference>
<evidence type="ECO:0000313" key="11">
    <source>
        <dbReference type="Proteomes" id="UP000654345"/>
    </source>
</evidence>
<reference evidence="10 11" key="1">
    <citation type="journal article" date="2021" name="Int. J. Syst. Evol. Microbiol.">
        <title>Reticulibacter mediterranei gen. nov., sp. nov., within the new family Reticulibacteraceae fam. nov., and Ktedonospora formicarum gen. nov., sp. nov., Ktedonobacter robiniae sp. nov., Dictyobacter formicarum sp. nov. and Dictyobacter arantiisoli sp. nov., belonging to the class Ktedonobacteria.</title>
        <authorList>
            <person name="Yabe S."/>
            <person name="Zheng Y."/>
            <person name="Wang C.M."/>
            <person name="Sakai Y."/>
            <person name="Abe K."/>
            <person name="Yokota A."/>
            <person name="Donadio S."/>
            <person name="Cavaletti L."/>
            <person name="Monciardini P."/>
        </authorList>
    </citation>
    <scope>NUCLEOTIDE SEQUENCE [LARGE SCALE GENOMIC DNA]</scope>
    <source>
        <strain evidence="10 11">SOSP1-30</strain>
    </source>
</reference>
<evidence type="ECO:0000256" key="2">
    <source>
        <dbReference type="ARBA" id="ARBA00022605"/>
    </source>
</evidence>
<accession>A0ABQ3V3P9</accession>
<feature type="binding site" evidence="8">
    <location>
        <position position="138"/>
    </location>
    <ligand>
        <name>substrate</name>
    </ligand>
</feature>
<dbReference type="EMBL" id="BNJG01000003">
    <property type="protein sequence ID" value="GHO59796.1"/>
    <property type="molecule type" value="Genomic_DNA"/>
</dbReference>
<dbReference type="PANTHER" id="PTHR43654">
    <property type="entry name" value="GLUTAMATE 5-KINASE"/>
    <property type="match status" value="1"/>
</dbReference>
<comment type="caution">
    <text evidence="10">The sequence shown here is derived from an EMBL/GenBank/DDBJ whole genome shotgun (WGS) entry which is preliminary data.</text>
</comment>
<evidence type="ECO:0000256" key="4">
    <source>
        <dbReference type="ARBA" id="ARBA00022679"/>
    </source>
</evidence>
<dbReference type="EC" id="2.7.2.11" evidence="8"/>
<dbReference type="InterPro" id="IPR015947">
    <property type="entry name" value="PUA-like_sf"/>
</dbReference>
<dbReference type="InterPro" id="IPR036974">
    <property type="entry name" value="PUA_sf"/>
</dbReference>
<feature type="binding site" evidence="8">
    <location>
        <position position="11"/>
    </location>
    <ligand>
        <name>ATP</name>
        <dbReference type="ChEBI" id="CHEBI:30616"/>
    </ligand>
</feature>
<dbReference type="CDD" id="cd04242">
    <property type="entry name" value="AAK_G5K_ProB"/>
    <property type="match status" value="1"/>
</dbReference>
<evidence type="ECO:0000256" key="1">
    <source>
        <dbReference type="ARBA" id="ARBA00022490"/>
    </source>
</evidence>
<evidence type="ECO:0000256" key="8">
    <source>
        <dbReference type="HAMAP-Rule" id="MF_00456"/>
    </source>
</evidence>
<feature type="binding site" evidence="8">
    <location>
        <position position="150"/>
    </location>
    <ligand>
        <name>substrate</name>
    </ligand>
</feature>
<dbReference type="InterPro" id="IPR002478">
    <property type="entry name" value="PUA"/>
</dbReference>
<dbReference type="PRINTS" id="PR00474">
    <property type="entry name" value="GLU5KINASE"/>
</dbReference>
<feature type="domain" description="PUA" evidence="9">
    <location>
        <begin position="278"/>
        <end position="361"/>
    </location>
</feature>
<dbReference type="SUPFAM" id="SSF88697">
    <property type="entry name" value="PUA domain-like"/>
    <property type="match status" value="1"/>
</dbReference>
<evidence type="ECO:0000256" key="6">
    <source>
        <dbReference type="ARBA" id="ARBA00022777"/>
    </source>
</evidence>
<comment type="subcellular location">
    <subcellularLocation>
        <location evidence="8">Cytoplasm</location>
    </subcellularLocation>
</comment>
<evidence type="ECO:0000256" key="3">
    <source>
        <dbReference type="ARBA" id="ARBA00022650"/>
    </source>
</evidence>
<dbReference type="SMART" id="SM00359">
    <property type="entry name" value="PUA"/>
    <property type="match status" value="1"/>
</dbReference>
<evidence type="ECO:0000259" key="9">
    <source>
        <dbReference type="SMART" id="SM00359"/>
    </source>
</evidence>
<dbReference type="Gene3D" id="3.40.1160.10">
    <property type="entry name" value="Acetylglutamate kinase-like"/>
    <property type="match status" value="1"/>
</dbReference>
<comment type="pathway">
    <text evidence="8">Amino-acid biosynthesis; L-proline biosynthesis; L-glutamate 5-semialdehyde from L-glutamate: step 1/2.</text>
</comment>
<sequence>MAGRQHRIVVKIGGSILTSASYMLRMERLQSLVDDIARLRSSGFTPLIVSSGAVPAGFGALSGTRYPTSVAEKQMAASVGQGRLMHLYQQFFMQYDLLTGQLLLTSDDFRVRARYVNICNTLNLLLQRGVVPIVNENDTVSVDGIKVGDNDTLGALVATAVDAEHYIILSDIDGLYTANPRQDPQARVITTVEAITPYIETLGGARGSLGTTGGMRTKIKAARIATAAGVEVVIANGETPDILQRILSGEEIGTHFKPRKRPLSGKKSWIAFGSHPEGKILIDMGAVQAVLHQHKSLLASGILRIEGDFSEGHVVAICGPDGSELGRGISQYASDDLQRLKGMRSQEIASLASANMTTVPEVVHRDTLALYRSTIVAAAQ</sequence>
<evidence type="ECO:0000313" key="10">
    <source>
        <dbReference type="EMBL" id="GHO59796.1"/>
    </source>
</evidence>
<evidence type="ECO:0000256" key="7">
    <source>
        <dbReference type="ARBA" id="ARBA00022840"/>
    </source>
</evidence>
<dbReference type="RefSeq" id="WP_201375951.1">
    <property type="nucleotide sequence ID" value="NZ_BNJG01000003.1"/>
</dbReference>
<dbReference type="PIRSF" id="PIRSF000729">
    <property type="entry name" value="GK"/>
    <property type="match status" value="1"/>
</dbReference>
<feature type="binding site" evidence="8">
    <location>
        <begin position="170"/>
        <end position="171"/>
    </location>
    <ligand>
        <name>ATP</name>
        <dbReference type="ChEBI" id="CHEBI:30616"/>
    </ligand>
</feature>
<dbReference type="PANTHER" id="PTHR43654:SF1">
    <property type="entry name" value="ISOPENTENYL PHOSPHATE KINASE"/>
    <property type="match status" value="1"/>
</dbReference>
<dbReference type="InterPro" id="IPR001048">
    <property type="entry name" value="Asp/Glu/Uridylate_kinase"/>
</dbReference>
<dbReference type="Proteomes" id="UP000654345">
    <property type="component" value="Unassembled WGS sequence"/>
</dbReference>
<feature type="binding site" evidence="8">
    <location>
        <begin position="212"/>
        <end position="218"/>
    </location>
    <ligand>
        <name>ATP</name>
        <dbReference type="ChEBI" id="CHEBI:30616"/>
    </ligand>
</feature>
<organism evidence="10 11">
    <name type="scientific">Ktedonobacter robiniae</name>
    <dbReference type="NCBI Taxonomy" id="2778365"/>
    <lineage>
        <taxon>Bacteria</taxon>
        <taxon>Bacillati</taxon>
        <taxon>Chloroflexota</taxon>
        <taxon>Ktedonobacteria</taxon>
        <taxon>Ktedonobacterales</taxon>
        <taxon>Ktedonobacteraceae</taxon>
        <taxon>Ktedonobacter</taxon>
    </lineage>
</organism>
<dbReference type="InterPro" id="IPR041739">
    <property type="entry name" value="G5K_ProB"/>
</dbReference>
<name>A0ABQ3V3P9_9CHLR</name>
<dbReference type="InterPro" id="IPR011529">
    <property type="entry name" value="Glu_5kinase"/>
</dbReference>
<dbReference type="InterPro" id="IPR036393">
    <property type="entry name" value="AceGlu_kinase-like_sf"/>
</dbReference>
<dbReference type="NCBIfam" id="TIGR01027">
    <property type="entry name" value="proB"/>
    <property type="match status" value="1"/>
</dbReference>
<dbReference type="PROSITE" id="PS50890">
    <property type="entry name" value="PUA"/>
    <property type="match status" value="1"/>
</dbReference>
<keyword evidence="2 8" id="KW-0028">Amino-acid biosynthesis</keyword>
<dbReference type="CDD" id="cd21157">
    <property type="entry name" value="PUA_G5K"/>
    <property type="match status" value="1"/>
</dbReference>
<dbReference type="Gene3D" id="2.30.130.10">
    <property type="entry name" value="PUA domain"/>
    <property type="match status" value="1"/>
</dbReference>
<keyword evidence="3 8" id="KW-0641">Proline biosynthesis</keyword>
<evidence type="ECO:0000256" key="5">
    <source>
        <dbReference type="ARBA" id="ARBA00022741"/>
    </source>
</evidence>
<comment type="similarity">
    <text evidence="8">Belongs to the glutamate 5-kinase family.</text>
</comment>
<keyword evidence="11" id="KW-1185">Reference proteome</keyword>
<comment type="catalytic activity">
    <reaction evidence="8">
        <text>L-glutamate + ATP = L-glutamyl 5-phosphate + ADP</text>
        <dbReference type="Rhea" id="RHEA:14877"/>
        <dbReference type="ChEBI" id="CHEBI:29985"/>
        <dbReference type="ChEBI" id="CHEBI:30616"/>
        <dbReference type="ChEBI" id="CHEBI:58274"/>
        <dbReference type="ChEBI" id="CHEBI:456216"/>
        <dbReference type="EC" id="2.7.2.11"/>
    </reaction>
</comment>
<proteinExistence type="inferred from homology"/>
<dbReference type="SUPFAM" id="SSF53633">
    <property type="entry name" value="Carbamate kinase-like"/>
    <property type="match status" value="1"/>
</dbReference>
<comment type="function">
    <text evidence="8">Catalyzes the transfer of a phosphate group to glutamate to form L-glutamate 5-phosphate.</text>
</comment>
<dbReference type="Pfam" id="PF00696">
    <property type="entry name" value="AA_kinase"/>
    <property type="match status" value="1"/>
</dbReference>
<protein>
    <recommendedName>
        <fullName evidence="8">Glutamate 5-kinase</fullName>
        <ecNumber evidence="8">2.7.2.11</ecNumber>
    </recommendedName>
    <alternativeName>
        <fullName evidence="8">Gamma-glutamyl kinase</fullName>
        <shortName evidence="8">GK</shortName>
    </alternativeName>
</protein>
<keyword evidence="5 8" id="KW-0547">Nucleotide-binding</keyword>
<dbReference type="HAMAP" id="MF_00456">
    <property type="entry name" value="ProB"/>
    <property type="match status" value="1"/>
</dbReference>